<sequence length="196" mass="21165">MKKSIFAVVVIVLVLGAMLSACNPPASSVNNHVVLSQPQAEKISNVANQLPERGSQVNSSVQAAADPTPTPIPTAQTRFDEQFAMLDAAIVIPVGDRDVTVKYLSPLSGKMYFIQKYYFTSGGVGFAFYRSEKVWVKAPVGTVNAQSTPVASMEVVVPVGGDIGMSQFFWEAVPTNWAIASDFTTSITLENNPWYK</sequence>
<dbReference type="EMBL" id="LBRE01000007">
    <property type="protein sequence ID" value="KKP92677.1"/>
    <property type="molecule type" value="Genomic_DNA"/>
</dbReference>
<comment type="caution">
    <text evidence="2">The sequence shown here is derived from an EMBL/GenBank/DDBJ whole genome shotgun (WGS) entry which is preliminary data.</text>
</comment>
<feature type="signal peptide" evidence="1">
    <location>
        <begin position="1"/>
        <end position="28"/>
    </location>
</feature>
<proteinExistence type="predicted"/>
<dbReference type="AlphaFoldDB" id="A0A0G0GM42"/>
<reference evidence="2 3" key="1">
    <citation type="journal article" date="2015" name="Nature">
        <title>rRNA introns, odd ribosomes, and small enigmatic genomes across a large radiation of phyla.</title>
        <authorList>
            <person name="Brown C.T."/>
            <person name="Hug L.A."/>
            <person name="Thomas B.C."/>
            <person name="Sharon I."/>
            <person name="Castelle C.J."/>
            <person name="Singh A."/>
            <person name="Wilkins M.J."/>
            <person name="Williams K.H."/>
            <person name="Banfield J.F."/>
        </authorList>
    </citation>
    <scope>NUCLEOTIDE SEQUENCE [LARGE SCALE GENOMIC DNA]</scope>
</reference>
<gene>
    <name evidence="2" type="ORF">UR96_C0007G0001</name>
</gene>
<evidence type="ECO:0000256" key="1">
    <source>
        <dbReference type="SAM" id="SignalP"/>
    </source>
</evidence>
<organism evidence="2 3">
    <name type="scientific">candidate division WS6 bacterium GW2011_GWC1_36_11</name>
    <dbReference type="NCBI Taxonomy" id="1619090"/>
    <lineage>
        <taxon>Bacteria</taxon>
        <taxon>Candidatus Dojkabacteria</taxon>
    </lineage>
</organism>
<evidence type="ECO:0000313" key="2">
    <source>
        <dbReference type="EMBL" id="KKP92677.1"/>
    </source>
</evidence>
<dbReference type="Proteomes" id="UP000034140">
    <property type="component" value="Unassembled WGS sequence"/>
</dbReference>
<keyword evidence="1" id="KW-0732">Signal</keyword>
<evidence type="ECO:0000313" key="3">
    <source>
        <dbReference type="Proteomes" id="UP000034140"/>
    </source>
</evidence>
<dbReference type="PROSITE" id="PS51257">
    <property type="entry name" value="PROKAR_LIPOPROTEIN"/>
    <property type="match status" value="1"/>
</dbReference>
<name>A0A0G0GM42_9BACT</name>
<feature type="chain" id="PRO_5002532228" evidence="1">
    <location>
        <begin position="29"/>
        <end position="196"/>
    </location>
</feature>
<protein>
    <submittedName>
        <fullName evidence="2">Uncharacterized protein</fullName>
    </submittedName>
</protein>
<accession>A0A0G0GM42</accession>